<feature type="domain" description="GP-PDE" evidence="1">
    <location>
        <begin position="1"/>
        <end position="258"/>
    </location>
</feature>
<dbReference type="PROSITE" id="PS51704">
    <property type="entry name" value="GP_PDE"/>
    <property type="match status" value="1"/>
</dbReference>
<keyword evidence="3" id="KW-1185">Reference proteome</keyword>
<dbReference type="GO" id="GO:0006629">
    <property type="term" value="P:lipid metabolic process"/>
    <property type="evidence" value="ECO:0007669"/>
    <property type="project" value="InterPro"/>
</dbReference>
<organism evidence="2 3">
    <name type="scientific">Hymenobacter cellulosilyticus</name>
    <dbReference type="NCBI Taxonomy" id="2932248"/>
    <lineage>
        <taxon>Bacteria</taxon>
        <taxon>Pseudomonadati</taxon>
        <taxon>Bacteroidota</taxon>
        <taxon>Cytophagia</taxon>
        <taxon>Cytophagales</taxon>
        <taxon>Hymenobacteraceae</taxon>
        <taxon>Hymenobacter</taxon>
    </lineage>
</organism>
<dbReference type="InterPro" id="IPR030395">
    <property type="entry name" value="GP_PDE_dom"/>
</dbReference>
<dbReference type="Gene3D" id="3.20.20.190">
    <property type="entry name" value="Phosphatidylinositol (PI) phosphodiesterase"/>
    <property type="match status" value="1"/>
</dbReference>
<dbReference type="EMBL" id="CP095046">
    <property type="protein sequence ID" value="UOQ73379.1"/>
    <property type="molecule type" value="Genomic_DNA"/>
</dbReference>
<dbReference type="AlphaFoldDB" id="A0A8T9QCS4"/>
<accession>A0A8T9QCS4</accession>
<reference evidence="2" key="1">
    <citation type="submission" date="2022-04" db="EMBL/GenBank/DDBJ databases">
        <title>Hymenobacter sp. isolated from the air.</title>
        <authorList>
            <person name="Won M."/>
            <person name="Lee C.-M."/>
            <person name="Woen H.-Y."/>
            <person name="Kwon S.-W."/>
        </authorList>
    </citation>
    <scope>NUCLEOTIDE SEQUENCE</scope>
    <source>
        <strain evidence="2">5116S-3</strain>
    </source>
</reference>
<sequence>MPENTLPAFAYATALGVDVLELDVVISADKQVVVSHEPWFSAAICRLPSGEPIDPAQELQHNLYQLTYSQIRQYDCGLIRHPSFLEQQSVPAYKPLLREVIQQTEAQVSALPRQPMRYSIELKAEPAGDDIFHPQPDEFVALVLAVLGEERVLERVTLLSFDKRILQWARQLVPALSLCLLVEDEQPLAEHLTELGFVPSVFGPNYSLLTPGLLREVQSHRMRLVPWTVNDESAMRQLVKLGVHGITTDYPDRLLRVFREEYTD</sequence>
<dbReference type="KEGG" id="hcu:MUN79_05330"/>
<name>A0A8T9QCS4_9BACT</name>
<dbReference type="PANTHER" id="PTHR46211:SF14">
    <property type="entry name" value="GLYCEROPHOSPHODIESTER PHOSPHODIESTERASE"/>
    <property type="match status" value="1"/>
</dbReference>
<proteinExistence type="predicted"/>
<gene>
    <name evidence="2" type="ORF">MUN79_05330</name>
</gene>
<dbReference type="InterPro" id="IPR017946">
    <property type="entry name" value="PLC-like_Pdiesterase_TIM-brl"/>
</dbReference>
<evidence type="ECO:0000259" key="1">
    <source>
        <dbReference type="PROSITE" id="PS51704"/>
    </source>
</evidence>
<dbReference type="Proteomes" id="UP000831796">
    <property type="component" value="Chromosome"/>
</dbReference>
<protein>
    <submittedName>
        <fullName evidence="2">Glycerophosphodiester phosphodiesterase</fullName>
    </submittedName>
</protein>
<evidence type="ECO:0000313" key="2">
    <source>
        <dbReference type="EMBL" id="UOQ73379.1"/>
    </source>
</evidence>
<evidence type="ECO:0000313" key="3">
    <source>
        <dbReference type="Proteomes" id="UP000831796"/>
    </source>
</evidence>
<dbReference type="GO" id="GO:0008081">
    <property type="term" value="F:phosphoric diester hydrolase activity"/>
    <property type="evidence" value="ECO:0007669"/>
    <property type="project" value="InterPro"/>
</dbReference>
<dbReference type="Pfam" id="PF03009">
    <property type="entry name" value="GDPD"/>
    <property type="match status" value="1"/>
</dbReference>
<dbReference type="PANTHER" id="PTHR46211">
    <property type="entry name" value="GLYCEROPHOSPHORYL DIESTER PHOSPHODIESTERASE"/>
    <property type="match status" value="1"/>
</dbReference>
<dbReference type="SUPFAM" id="SSF51695">
    <property type="entry name" value="PLC-like phosphodiesterases"/>
    <property type="match status" value="1"/>
</dbReference>